<dbReference type="Proteomes" id="UP000708208">
    <property type="component" value="Unassembled WGS sequence"/>
</dbReference>
<proteinExistence type="predicted"/>
<sequence>PVDYAVNTILAAAWRRGAFSDSGFVVYNCVPTAENLVL</sequence>
<dbReference type="OrthoDB" id="429813at2759"/>
<dbReference type="EMBL" id="CAJVCH010142610">
    <property type="protein sequence ID" value="CAG7726982.1"/>
    <property type="molecule type" value="Genomic_DNA"/>
</dbReference>
<dbReference type="AlphaFoldDB" id="A0A8J2JYK0"/>
<evidence type="ECO:0000313" key="1">
    <source>
        <dbReference type="EMBL" id="CAG7726982.1"/>
    </source>
</evidence>
<organism evidence="1 2">
    <name type="scientific">Allacma fusca</name>
    <dbReference type="NCBI Taxonomy" id="39272"/>
    <lineage>
        <taxon>Eukaryota</taxon>
        <taxon>Metazoa</taxon>
        <taxon>Ecdysozoa</taxon>
        <taxon>Arthropoda</taxon>
        <taxon>Hexapoda</taxon>
        <taxon>Collembola</taxon>
        <taxon>Symphypleona</taxon>
        <taxon>Sminthuridae</taxon>
        <taxon>Allacma</taxon>
    </lineage>
</organism>
<evidence type="ECO:0000313" key="2">
    <source>
        <dbReference type="Proteomes" id="UP000708208"/>
    </source>
</evidence>
<protein>
    <submittedName>
        <fullName evidence="1">Uncharacterized protein</fullName>
    </submittedName>
</protein>
<keyword evidence="2" id="KW-1185">Reference proteome</keyword>
<comment type="caution">
    <text evidence="1">The sequence shown here is derived from an EMBL/GenBank/DDBJ whole genome shotgun (WGS) entry which is preliminary data.</text>
</comment>
<gene>
    <name evidence="1" type="ORF">AFUS01_LOCUS15856</name>
</gene>
<reference evidence="1" key="1">
    <citation type="submission" date="2021-06" db="EMBL/GenBank/DDBJ databases">
        <authorList>
            <person name="Hodson N. C."/>
            <person name="Mongue J. A."/>
            <person name="Jaron S. K."/>
        </authorList>
    </citation>
    <scope>NUCLEOTIDE SEQUENCE</scope>
</reference>
<feature type="non-terminal residue" evidence="1">
    <location>
        <position position="38"/>
    </location>
</feature>
<feature type="non-terminal residue" evidence="1">
    <location>
        <position position="1"/>
    </location>
</feature>
<accession>A0A8J2JYK0</accession>
<name>A0A8J2JYK0_9HEXA</name>